<reference evidence="1 2" key="1">
    <citation type="submission" date="2016-08" db="EMBL/GenBank/DDBJ databases">
        <title>The complete genome of Streptomyces subrutilus 10-1-1.</title>
        <authorList>
            <person name="Chen X."/>
        </authorList>
    </citation>
    <scope>NUCLEOTIDE SEQUENCE [LARGE SCALE GENOMIC DNA]</scope>
    <source>
        <strain evidence="1 2">10-1-1</strain>
    </source>
</reference>
<dbReference type="STRING" id="36818.BGK67_01030"/>
<dbReference type="Proteomes" id="UP000095705">
    <property type="component" value="Unassembled WGS sequence"/>
</dbReference>
<keyword evidence="2" id="KW-1185">Reference proteome</keyword>
<accession>A0A1E5PLC1</accession>
<dbReference type="RefSeq" id="WP_069918258.1">
    <property type="nucleotide sequence ID" value="NZ_MEHK01000001.1"/>
</dbReference>
<dbReference type="AlphaFoldDB" id="A0A1E5PLC1"/>
<evidence type="ECO:0000313" key="1">
    <source>
        <dbReference type="EMBL" id="OEJ30142.1"/>
    </source>
</evidence>
<name>A0A1E5PLC1_9ACTN</name>
<protein>
    <submittedName>
        <fullName evidence="1">Uncharacterized protein</fullName>
    </submittedName>
</protein>
<dbReference type="OrthoDB" id="4336350at2"/>
<dbReference type="EMBL" id="MEHK01000001">
    <property type="protein sequence ID" value="OEJ30142.1"/>
    <property type="molecule type" value="Genomic_DNA"/>
</dbReference>
<evidence type="ECO:0000313" key="2">
    <source>
        <dbReference type="Proteomes" id="UP000095705"/>
    </source>
</evidence>
<proteinExistence type="predicted"/>
<sequence>MTLPQVVCVLDWHGEPPYGLTAVAVAPDRLAEAEALAFTALGGFVHPASWEGADPELRTRVVRACRPIPTEGLWHVSHDRPGVTEERSRRACLRQLTEEWPHARPLAQHEAGPGLAALVRLTALVCRMPPEILLDAEEDLLDVYDTYTVGGPDVGPQDL</sequence>
<gene>
    <name evidence="1" type="ORF">BGK67_01030</name>
</gene>
<organism evidence="1 2">
    <name type="scientific">Streptomyces subrutilus</name>
    <dbReference type="NCBI Taxonomy" id="36818"/>
    <lineage>
        <taxon>Bacteria</taxon>
        <taxon>Bacillati</taxon>
        <taxon>Actinomycetota</taxon>
        <taxon>Actinomycetes</taxon>
        <taxon>Kitasatosporales</taxon>
        <taxon>Streptomycetaceae</taxon>
        <taxon>Streptomyces</taxon>
    </lineage>
</organism>
<comment type="caution">
    <text evidence="1">The sequence shown here is derived from an EMBL/GenBank/DDBJ whole genome shotgun (WGS) entry which is preliminary data.</text>
</comment>